<keyword evidence="7" id="KW-1185">Reference proteome</keyword>
<evidence type="ECO:0000256" key="1">
    <source>
        <dbReference type="ARBA" id="ARBA00004141"/>
    </source>
</evidence>
<dbReference type="PANTHER" id="PTHR33514:SF13">
    <property type="entry name" value="PROTEIN ABCI12, CHLOROPLASTIC"/>
    <property type="match status" value="1"/>
</dbReference>
<dbReference type="CDD" id="cd16914">
    <property type="entry name" value="EcfT"/>
    <property type="match status" value="1"/>
</dbReference>
<comment type="caution">
    <text evidence="6">The sequence shown here is derived from an EMBL/GenBank/DDBJ whole genome shotgun (WGS) entry which is preliminary data.</text>
</comment>
<feature type="transmembrane region" description="Helical" evidence="5">
    <location>
        <begin position="73"/>
        <end position="92"/>
    </location>
</feature>
<dbReference type="STRING" id="39029.BSR42_11210"/>
<dbReference type="OrthoDB" id="166227at2"/>
<gene>
    <name evidence="6" type="ORF">AB840_04645</name>
</gene>
<dbReference type="Proteomes" id="UP000036503">
    <property type="component" value="Unassembled WGS sequence"/>
</dbReference>
<feature type="transmembrane region" description="Helical" evidence="5">
    <location>
        <begin position="33"/>
        <end position="61"/>
    </location>
</feature>
<dbReference type="AlphaFoldDB" id="A0A0J6WXW5"/>
<evidence type="ECO:0000256" key="5">
    <source>
        <dbReference type="SAM" id="Phobius"/>
    </source>
</evidence>
<protein>
    <submittedName>
        <fullName evidence="6">Cobalt transporter</fullName>
    </submittedName>
</protein>
<evidence type="ECO:0000256" key="4">
    <source>
        <dbReference type="ARBA" id="ARBA00023136"/>
    </source>
</evidence>
<evidence type="ECO:0000256" key="3">
    <source>
        <dbReference type="ARBA" id="ARBA00022989"/>
    </source>
</evidence>
<evidence type="ECO:0000256" key="2">
    <source>
        <dbReference type="ARBA" id="ARBA00022692"/>
    </source>
</evidence>
<keyword evidence="4 5" id="KW-0472">Membrane</keyword>
<comment type="subcellular location">
    <subcellularLocation>
        <location evidence="1">Membrane</location>
        <topology evidence="1">Multi-pass membrane protein</topology>
    </subcellularLocation>
</comment>
<keyword evidence="3 5" id="KW-1133">Transmembrane helix</keyword>
<sequence>MRKLDWTFAREYLKPRHKGNFILDMNPVSKANILLAAALSAFFIFNYYYAFALSLGFIGIAAAAKRFKPFISIYWKIAVCFASLLFLVRAAFTNGTEVFFQLGGIHVTPEGIHLGLISAALVMEFSGAFILFIQITEMEELVYMLEKKGMSHTFSYIILSAFQTITDLSQSAKTIMDSQRCRGIETEGGIRKRAQAFIPVLGPLVLGAIANAEEKSIAMDARAFSAPNEHSSLLILRAVPLRERILVGVFDAVFLLLVIGRVITWIQ</sequence>
<dbReference type="RefSeq" id="WP_048513673.1">
    <property type="nucleotide sequence ID" value="NZ_FUXD01000014.1"/>
</dbReference>
<name>A0A0J6WXW5_9FIRM</name>
<dbReference type="PATRIC" id="fig|1122219.3.peg.3444"/>
<proteinExistence type="predicted"/>
<dbReference type="InParanoid" id="A0A0J6WXW5"/>
<evidence type="ECO:0000313" key="7">
    <source>
        <dbReference type="Proteomes" id="UP000036503"/>
    </source>
</evidence>
<dbReference type="GO" id="GO:0005886">
    <property type="term" value="C:plasma membrane"/>
    <property type="evidence" value="ECO:0007669"/>
    <property type="project" value="UniProtKB-ARBA"/>
</dbReference>
<feature type="transmembrane region" description="Helical" evidence="5">
    <location>
        <begin position="245"/>
        <end position="266"/>
    </location>
</feature>
<feature type="transmembrane region" description="Helical" evidence="5">
    <location>
        <begin position="112"/>
        <end position="133"/>
    </location>
</feature>
<dbReference type="Pfam" id="PF02361">
    <property type="entry name" value="CbiQ"/>
    <property type="match status" value="1"/>
</dbReference>
<reference evidence="6 7" key="1">
    <citation type="submission" date="2015-06" db="EMBL/GenBank/DDBJ databases">
        <title>Draft genome sequence of beer spoilage bacterium Megasphaera cerevisiae type strain 20462.</title>
        <authorList>
            <person name="Kutumbaka K."/>
            <person name="Pasmowitz J."/>
            <person name="Mategko J."/>
            <person name="Reyes D."/>
            <person name="Friedrich A."/>
            <person name="Han S."/>
            <person name="Martens-Habbena W."/>
            <person name="Neal-McKinney J."/>
            <person name="Janagama H.K."/>
            <person name="Nadala C."/>
            <person name="Samadpour M."/>
        </authorList>
    </citation>
    <scope>NUCLEOTIDE SEQUENCE [LARGE SCALE GENOMIC DNA]</scope>
    <source>
        <strain evidence="6 7">DSM 20462</strain>
    </source>
</reference>
<dbReference type="PANTHER" id="PTHR33514">
    <property type="entry name" value="PROTEIN ABCI12, CHLOROPLASTIC"/>
    <property type="match status" value="1"/>
</dbReference>
<evidence type="ECO:0000313" key="6">
    <source>
        <dbReference type="EMBL" id="KMO87058.1"/>
    </source>
</evidence>
<keyword evidence="2 5" id="KW-0812">Transmembrane</keyword>
<organism evidence="6 7">
    <name type="scientific">Megasphaera cerevisiae DSM 20462</name>
    <dbReference type="NCBI Taxonomy" id="1122219"/>
    <lineage>
        <taxon>Bacteria</taxon>
        <taxon>Bacillati</taxon>
        <taxon>Bacillota</taxon>
        <taxon>Negativicutes</taxon>
        <taxon>Veillonellales</taxon>
        <taxon>Veillonellaceae</taxon>
        <taxon>Megasphaera</taxon>
    </lineage>
</organism>
<dbReference type="InterPro" id="IPR003339">
    <property type="entry name" value="ABC/ECF_trnsptr_transmembrane"/>
</dbReference>
<dbReference type="EMBL" id="LEKT01000010">
    <property type="protein sequence ID" value="KMO87058.1"/>
    <property type="molecule type" value="Genomic_DNA"/>
</dbReference>
<accession>A0A0J6WXW5</accession>